<accession>A0A1S7LHY2</accession>
<protein>
    <submittedName>
        <fullName evidence="2">Uncharacterized protein</fullName>
    </submittedName>
</protein>
<gene>
    <name evidence="2" type="ORF">MAGMO_1556</name>
</gene>
<reference evidence="2" key="1">
    <citation type="submission" date="2015-04" db="EMBL/GenBank/DDBJ databases">
        <authorList>
            <person name="Syromyatnikov M.Y."/>
            <person name="Popov V.N."/>
        </authorList>
    </citation>
    <scope>NUCLEOTIDE SEQUENCE</scope>
    <source>
        <strain evidence="2">MO-1</strain>
    </source>
</reference>
<proteinExistence type="predicted"/>
<dbReference type="AlphaFoldDB" id="A0A1S7LHY2"/>
<keyword evidence="1" id="KW-0812">Transmembrane</keyword>
<evidence type="ECO:0000313" key="2">
    <source>
        <dbReference type="EMBL" id="CRH05744.1"/>
    </source>
</evidence>
<keyword evidence="1" id="KW-0472">Membrane</keyword>
<feature type="transmembrane region" description="Helical" evidence="1">
    <location>
        <begin position="46"/>
        <end position="64"/>
    </location>
</feature>
<keyword evidence="1" id="KW-1133">Transmembrane helix</keyword>
<name>A0A1S7LHY2_MAGMO</name>
<evidence type="ECO:0000256" key="1">
    <source>
        <dbReference type="SAM" id="Phobius"/>
    </source>
</evidence>
<sequence length="84" mass="9997">MFYRPLIRTFIATIWQCTLQELFSLAGLCILFFFLFGLYFNIPILILPLPFMLLVFTILAFFEVRPLIREKKRMSQFIAAKNAR</sequence>
<organism evidence="2">
    <name type="scientific">Magnetococcus massalia (strain MO-1)</name>
    <dbReference type="NCBI Taxonomy" id="451514"/>
    <lineage>
        <taxon>Bacteria</taxon>
        <taxon>Pseudomonadati</taxon>
        <taxon>Pseudomonadota</taxon>
        <taxon>Magnetococcia</taxon>
        <taxon>Magnetococcales</taxon>
        <taxon>Magnetococcaceae</taxon>
        <taxon>Magnetococcus</taxon>
    </lineage>
</organism>
<feature type="transmembrane region" description="Helical" evidence="1">
    <location>
        <begin position="21"/>
        <end position="40"/>
    </location>
</feature>
<dbReference type="EMBL" id="LO017727">
    <property type="protein sequence ID" value="CRH05744.1"/>
    <property type="molecule type" value="Genomic_DNA"/>
</dbReference>